<feature type="region of interest" description="Disordered" evidence="1">
    <location>
        <begin position="1"/>
        <end position="56"/>
    </location>
</feature>
<gene>
    <name evidence="2" type="ORF">SPSC_05541</name>
</gene>
<name>A0A127Z492_9BASI</name>
<sequence>MTTPGPCSAPNSEEMKPDTSSTSQNQTEVIVISDDEDQEPPFNPDEDNDDDDSDDGIEFIICTGPASARINAQRKLPNGTSGNVTRLISSSAVLHPQAEETVAGGGGVATRVTLSNRMGLGKRRAVNGEGERGWEKRRRGEPARLYTVADAARAGIGSAAEAGEGVKTEAHPPEVPQLMRFDEHPELSTRINSWSTHAAAATVAADTPYTEPAWRPPTPPRSSSITSIPDHIELSLPNHTRLAPGAREYKKKVIWTTDAFSIPSLPFSIDEIPSFERGSWLRLCTHRYLVVSRFFAKTPVERERAMEIKAQLLSLFKQREWAEGEEPEVSFPVINCTKKKDFVDIRFFNPHHHEETREQTHHLRFETNTFQPFLHGAFVDPTEWLLLQFSHPTIVKQLTETLNPEEERELLAFGKSALVAMNERLHRIAKPVLSVATERRFPTQHRVGDRE</sequence>
<feature type="compositionally biased region" description="Polar residues" evidence="1">
    <location>
        <begin position="1"/>
        <end position="11"/>
    </location>
</feature>
<dbReference type="AlphaFoldDB" id="A0A127Z492"/>
<organism evidence="2">
    <name type="scientific">Sporisorium scitamineum</name>
    <dbReference type="NCBI Taxonomy" id="49012"/>
    <lineage>
        <taxon>Eukaryota</taxon>
        <taxon>Fungi</taxon>
        <taxon>Dikarya</taxon>
        <taxon>Basidiomycota</taxon>
        <taxon>Ustilaginomycotina</taxon>
        <taxon>Ustilaginomycetes</taxon>
        <taxon>Ustilaginales</taxon>
        <taxon>Ustilaginaceae</taxon>
        <taxon>Sporisorium</taxon>
    </lineage>
</organism>
<dbReference type="EMBL" id="LK056687">
    <property type="protein sequence ID" value="CDR88709.1"/>
    <property type="molecule type" value="Genomic_DNA"/>
</dbReference>
<accession>A0A127Z492</accession>
<dbReference type="OrthoDB" id="2556729at2759"/>
<evidence type="ECO:0000256" key="1">
    <source>
        <dbReference type="SAM" id="MobiDB-lite"/>
    </source>
</evidence>
<feature type="compositionally biased region" description="Polar residues" evidence="1">
    <location>
        <begin position="18"/>
        <end position="28"/>
    </location>
</feature>
<protein>
    <submittedName>
        <fullName evidence="2">Uncharacterized protein</fullName>
    </submittedName>
</protein>
<evidence type="ECO:0000313" key="2">
    <source>
        <dbReference type="EMBL" id="CDR88709.1"/>
    </source>
</evidence>
<reference evidence="2" key="1">
    <citation type="submission" date="2014-06" db="EMBL/GenBank/DDBJ databases">
        <authorList>
            <person name="Ju J."/>
            <person name="Zhang J."/>
        </authorList>
    </citation>
    <scope>NUCLEOTIDE SEQUENCE</scope>
    <source>
        <strain evidence="2">SscI8</strain>
    </source>
</reference>
<feature type="compositionally biased region" description="Acidic residues" evidence="1">
    <location>
        <begin position="33"/>
        <end position="56"/>
    </location>
</feature>
<proteinExistence type="predicted"/>